<organism evidence="3 4">
    <name type="scientific">Tannerella forsythia</name>
    <name type="common">Bacteroides forsythus</name>
    <dbReference type="NCBI Taxonomy" id="28112"/>
    <lineage>
        <taxon>Bacteria</taxon>
        <taxon>Pseudomonadati</taxon>
        <taxon>Bacteroidota</taxon>
        <taxon>Bacteroidia</taxon>
        <taxon>Bacteroidales</taxon>
        <taxon>Tannerellaceae</taxon>
        <taxon>Tannerella</taxon>
    </lineage>
</organism>
<accession>A0A2A6E8W9</accession>
<dbReference type="InterPro" id="IPR006976">
    <property type="entry name" value="VanZ-like"/>
</dbReference>
<evidence type="ECO:0000259" key="2">
    <source>
        <dbReference type="Pfam" id="PF04892"/>
    </source>
</evidence>
<feature type="transmembrane region" description="Helical" evidence="1">
    <location>
        <begin position="112"/>
        <end position="132"/>
    </location>
</feature>
<sequence>MTVGVTVFIFTNSLQGGEASGLRSVMVTEWLNRLIGYLGIDYRFTVYAVRKLAHLTEFMLLGLFLTLTLRVYTRSLMPHISWPLFAGLFTAVCDETIQLFGRGRGPSLHDVWIDFAGFVIGLCIALFLMRPVRRLPKPVRKHRR</sequence>
<feature type="domain" description="VanZ-like" evidence="2">
    <location>
        <begin position="5"/>
        <end position="127"/>
    </location>
</feature>
<keyword evidence="1" id="KW-0472">Membrane</keyword>
<keyword evidence="1" id="KW-0812">Transmembrane</keyword>
<proteinExistence type="predicted"/>
<dbReference type="Proteomes" id="UP000219259">
    <property type="component" value="Unassembled WGS sequence"/>
</dbReference>
<keyword evidence="1" id="KW-1133">Transmembrane helix</keyword>
<evidence type="ECO:0000313" key="3">
    <source>
        <dbReference type="EMBL" id="PDP44439.1"/>
    </source>
</evidence>
<name>A0A2A6E8W9_TANFO</name>
<evidence type="ECO:0000313" key="4">
    <source>
        <dbReference type="Proteomes" id="UP000219259"/>
    </source>
</evidence>
<dbReference type="OMA" id="WIAPIAN"/>
<gene>
    <name evidence="3" type="ORF">CLI86_04015</name>
</gene>
<reference evidence="3 4" key="1">
    <citation type="submission" date="2017-09" db="EMBL/GenBank/DDBJ databases">
        <title>Phase variable restriction modification systems are present in the genome sequences of periodontal pathogens Prevotella intermedia, Tannerella forsythia and Porphyromonas gingivalis.</title>
        <authorList>
            <person name="Haigh R.D."/>
            <person name="Crawford L."/>
            <person name="Ralph J."/>
            <person name="Wanford J."/>
            <person name="Vartoukian S.R."/>
            <person name="Hijazib K."/>
            <person name="Wade W."/>
            <person name="Oggioni M.R."/>
        </authorList>
    </citation>
    <scope>NUCLEOTIDE SEQUENCE [LARGE SCALE GENOMIC DNA]</scope>
    <source>
        <strain evidence="3 4">WW11663</strain>
    </source>
</reference>
<comment type="caution">
    <text evidence="3">The sequence shown here is derived from an EMBL/GenBank/DDBJ whole genome shotgun (WGS) entry which is preliminary data.</text>
</comment>
<evidence type="ECO:0000256" key="1">
    <source>
        <dbReference type="SAM" id="Phobius"/>
    </source>
</evidence>
<protein>
    <submittedName>
        <fullName evidence="3">VanZ family protein</fullName>
    </submittedName>
</protein>
<dbReference type="EMBL" id="NSLJ01000007">
    <property type="protein sequence ID" value="PDP44439.1"/>
    <property type="molecule type" value="Genomic_DNA"/>
</dbReference>
<dbReference type="Pfam" id="PF04892">
    <property type="entry name" value="VanZ"/>
    <property type="match status" value="1"/>
</dbReference>
<dbReference type="AlphaFoldDB" id="A0A2A6E8W9"/>
<dbReference type="NCBIfam" id="NF037970">
    <property type="entry name" value="vanZ_1"/>
    <property type="match status" value="1"/>
</dbReference>
<feature type="transmembrane region" description="Helical" evidence="1">
    <location>
        <begin position="52"/>
        <end position="73"/>
    </location>
</feature>